<dbReference type="GO" id="GO:0016779">
    <property type="term" value="F:nucleotidyltransferase activity"/>
    <property type="evidence" value="ECO:0007669"/>
    <property type="project" value="TreeGrafter"/>
</dbReference>
<feature type="domain" description="THIF-type NAD/FAD binding fold" evidence="1">
    <location>
        <begin position="169"/>
        <end position="421"/>
    </location>
</feature>
<dbReference type="InterPro" id="IPR000594">
    <property type="entry name" value="ThiF_NAD_FAD-bd"/>
</dbReference>
<reference evidence="3" key="1">
    <citation type="submission" date="2017-10" db="EMBL/GenBank/DDBJ databases">
        <title>Completed PacBio SMRT sequence of Methylosinus trichosporium OB3b reveals presence of a third large plasmid.</title>
        <authorList>
            <person name="Charles T.C."/>
            <person name="Lynch M.D.J."/>
            <person name="Heil J.R."/>
            <person name="Cheng J."/>
        </authorList>
    </citation>
    <scope>NUCLEOTIDE SEQUENCE [LARGE SCALE GENOMIC DNA]</scope>
    <source>
        <strain evidence="3">OB3b</strain>
    </source>
</reference>
<dbReference type="AlphaFoldDB" id="A0A2D2D224"/>
<dbReference type="GO" id="GO:0005737">
    <property type="term" value="C:cytoplasm"/>
    <property type="evidence" value="ECO:0007669"/>
    <property type="project" value="TreeGrafter"/>
</dbReference>
<dbReference type="InterPro" id="IPR035985">
    <property type="entry name" value="Ubiquitin-activating_enz"/>
</dbReference>
<dbReference type="RefSeq" id="WP_003611812.1">
    <property type="nucleotide sequence ID" value="NZ_ADVE02000001.1"/>
</dbReference>
<evidence type="ECO:0000313" key="2">
    <source>
        <dbReference type="EMBL" id="ATQ69055.1"/>
    </source>
</evidence>
<name>A0A2D2D224_METT3</name>
<dbReference type="InterPro" id="IPR045886">
    <property type="entry name" value="ThiF/MoeB/HesA"/>
</dbReference>
<dbReference type="Proteomes" id="UP000230709">
    <property type="component" value="Chromosome"/>
</dbReference>
<proteinExistence type="predicted"/>
<dbReference type="PANTHER" id="PTHR10953:SF247">
    <property type="entry name" value="SLL6053 PROTEIN"/>
    <property type="match status" value="1"/>
</dbReference>
<dbReference type="Gene3D" id="3.40.50.720">
    <property type="entry name" value="NAD(P)-binding Rossmann-like Domain"/>
    <property type="match status" value="1"/>
</dbReference>
<gene>
    <name evidence="2" type="ORF">CQW49_15105</name>
</gene>
<evidence type="ECO:0000313" key="3">
    <source>
        <dbReference type="Proteomes" id="UP000230709"/>
    </source>
</evidence>
<dbReference type="STRING" id="595536.GCA_000178815_02160"/>
<dbReference type="GO" id="GO:0004792">
    <property type="term" value="F:thiosulfate-cyanide sulfurtransferase activity"/>
    <property type="evidence" value="ECO:0007669"/>
    <property type="project" value="TreeGrafter"/>
</dbReference>
<keyword evidence="3" id="KW-1185">Reference proteome</keyword>
<protein>
    <recommendedName>
        <fullName evidence="1">THIF-type NAD/FAD binding fold domain-containing protein</fullName>
    </recommendedName>
</protein>
<accession>A0A2D2D224</accession>
<dbReference type="GO" id="GO:0008641">
    <property type="term" value="F:ubiquitin-like modifier activating enzyme activity"/>
    <property type="evidence" value="ECO:0007669"/>
    <property type="project" value="InterPro"/>
</dbReference>
<evidence type="ECO:0000259" key="1">
    <source>
        <dbReference type="Pfam" id="PF00899"/>
    </source>
</evidence>
<organism evidence="2 3">
    <name type="scientific">Methylosinus trichosporium (strain ATCC 35070 / NCIMB 11131 / UNIQEM 75 / OB3b)</name>
    <dbReference type="NCBI Taxonomy" id="595536"/>
    <lineage>
        <taxon>Bacteria</taxon>
        <taxon>Pseudomonadati</taxon>
        <taxon>Pseudomonadota</taxon>
        <taxon>Alphaproteobacteria</taxon>
        <taxon>Hyphomicrobiales</taxon>
        <taxon>Methylocystaceae</taxon>
        <taxon>Methylosinus</taxon>
    </lineage>
</organism>
<dbReference type="SUPFAM" id="SSF69572">
    <property type="entry name" value="Activating enzymes of the ubiquitin-like proteins"/>
    <property type="match status" value="1"/>
</dbReference>
<dbReference type="PANTHER" id="PTHR10953">
    <property type="entry name" value="UBIQUITIN-ACTIVATING ENZYME E1"/>
    <property type="match status" value="1"/>
</dbReference>
<dbReference type="Pfam" id="PF00899">
    <property type="entry name" value="ThiF"/>
    <property type="match status" value="1"/>
</dbReference>
<dbReference type="KEGG" id="mtw:CQW49_15105"/>
<sequence length="449" mass="47377">MTGLRFAAPGYATLHDAMLRETDRETCAVVFTHANSKHGAWVVAEPGVELVAESAYERRDAVSAVLRPAYLADIANRARTQGLGLVLAHTHPRCDRAPVFSPVDDAGETEIKAYLDRRALDSVALAMVVGPDGCTCRQLGTTTEVPVWEIGETVRLVSDAGAAAAASVHDRQIRAFGAIGQAILGKLHVAVIGAGGTGSVVLQQLAHLGVSALTVIDPDIVEQTNLNRLVGAGQADVGVPKVEVARRAVLAVNPDARVQSVIGDVVDYDVAQRLAGFDFVFLCTDSHASRAVVGQAAYQHLVPTIDMGVSITVGAAGVEHVTGRVQMLTPGASCLSCTRALDAEQVRREMMTPEQRKADPYVQGIHEPQPAVISLNSTMASLAITMFLGAVTPVPAQARFQLYDGVRGTVRPTVARANPTCIVCSRKGALAKGTSWPLPVRPPETSDGR</sequence>
<dbReference type="EMBL" id="CP023737">
    <property type="protein sequence ID" value="ATQ69055.1"/>
    <property type="molecule type" value="Genomic_DNA"/>
</dbReference>